<dbReference type="FunFam" id="3.30.830.10:FF:000015">
    <property type="entry name" value="Putative zinc metalloprotease"/>
    <property type="match status" value="1"/>
</dbReference>
<dbReference type="InterPro" id="IPR011765">
    <property type="entry name" value="Pept_M16_N"/>
</dbReference>
<dbReference type="PANTHER" id="PTHR43016:SF16">
    <property type="entry name" value="METALLOPROTEASE, PUTATIVE (AFU_ORTHOLOGUE AFUA_4G07610)-RELATED"/>
    <property type="match status" value="1"/>
</dbReference>
<proteinExistence type="predicted"/>
<dbReference type="Proteomes" id="UP000580250">
    <property type="component" value="Unassembled WGS sequence"/>
</dbReference>
<dbReference type="PANTHER" id="PTHR43016">
    <property type="entry name" value="PRESEQUENCE PROTEASE"/>
    <property type="match status" value="1"/>
</dbReference>
<evidence type="ECO:0000313" key="3">
    <source>
        <dbReference type="Proteomes" id="UP000580250"/>
    </source>
</evidence>
<name>A0A6V7VYG7_MELEN</name>
<dbReference type="OrthoDB" id="5809639at2759"/>
<dbReference type="GO" id="GO:0046872">
    <property type="term" value="F:metal ion binding"/>
    <property type="evidence" value="ECO:0007669"/>
    <property type="project" value="InterPro"/>
</dbReference>
<gene>
    <name evidence="2" type="ORF">MENT_LOCUS32004</name>
</gene>
<dbReference type="AlphaFoldDB" id="A0A6V7VYG7"/>
<protein>
    <recommendedName>
        <fullName evidence="1">Peptidase M16 N-terminal domain-containing protein</fullName>
    </recommendedName>
</protein>
<dbReference type="SUPFAM" id="SSF63411">
    <property type="entry name" value="LuxS/MPP-like metallohydrolase"/>
    <property type="match status" value="1"/>
</dbReference>
<accession>A0A6V7VYG7</accession>
<dbReference type="Pfam" id="PF00675">
    <property type="entry name" value="Peptidase_M16"/>
    <property type="match status" value="1"/>
</dbReference>
<dbReference type="InterPro" id="IPR011249">
    <property type="entry name" value="Metalloenz_LuxS/M16"/>
</dbReference>
<evidence type="ECO:0000259" key="1">
    <source>
        <dbReference type="Pfam" id="PF00675"/>
    </source>
</evidence>
<evidence type="ECO:0000313" key="2">
    <source>
        <dbReference type="EMBL" id="CAD2179960.1"/>
    </source>
</evidence>
<organism evidence="2 3">
    <name type="scientific">Meloidogyne enterolobii</name>
    <name type="common">Root-knot nematode worm</name>
    <name type="synonym">Meloidogyne mayaguensis</name>
    <dbReference type="NCBI Taxonomy" id="390850"/>
    <lineage>
        <taxon>Eukaryota</taxon>
        <taxon>Metazoa</taxon>
        <taxon>Ecdysozoa</taxon>
        <taxon>Nematoda</taxon>
        <taxon>Chromadorea</taxon>
        <taxon>Rhabditida</taxon>
        <taxon>Tylenchina</taxon>
        <taxon>Tylenchomorpha</taxon>
        <taxon>Tylenchoidea</taxon>
        <taxon>Meloidogynidae</taxon>
        <taxon>Meloidogyninae</taxon>
        <taxon>Meloidogyne</taxon>
    </lineage>
</organism>
<dbReference type="EMBL" id="CAJEWN010000357">
    <property type="protein sequence ID" value="CAD2179960.1"/>
    <property type="molecule type" value="Genomic_DNA"/>
</dbReference>
<feature type="domain" description="Peptidase M16 N-terminal" evidence="1">
    <location>
        <begin position="45"/>
        <end position="129"/>
    </location>
</feature>
<comment type="caution">
    <text evidence="2">The sequence shown here is derived from an EMBL/GenBank/DDBJ whole genome shotgun (WGS) entry which is preliminary data.</text>
</comment>
<sequence>MDKITINLHKNVSTTIYRSKTTNLMIAVTNNRSPVIKGQISFATEANDDRGIGHMVEHLVFMRSEKYPYKGFLDTVLNLCYSPDTSNARTNIDNTEFDFSSIGTQPFLKVLEVYFDNLLAPLFTGYQYLTEVHYVNDKGEDSGVMFSEQMSKEHNMDILVGRLMDKLSYPEGHPYSYEPGGLASEIVKDTGRLSELTEYQRKYFHLKNMVSKLKLKHYLNLKIKSPIPFQNISNKFSRILHLSI</sequence>
<dbReference type="Gene3D" id="3.30.830.10">
    <property type="entry name" value="Metalloenzyme, LuxS/M16 peptidase-like"/>
    <property type="match status" value="1"/>
</dbReference>
<reference evidence="2 3" key="1">
    <citation type="submission" date="2020-08" db="EMBL/GenBank/DDBJ databases">
        <authorList>
            <person name="Koutsovoulos G."/>
            <person name="Danchin GJ E."/>
        </authorList>
    </citation>
    <scope>NUCLEOTIDE SEQUENCE [LARGE SCALE GENOMIC DNA]</scope>
</reference>